<name>A0A9X1WCT5_9VIBR</name>
<feature type="transmembrane region" description="Helical" evidence="1">
    <location>
        <begin position="35"/>
        <end position="61"/>
    </location>
</feature>
<proteinExistence type="predicted"/>
<evidence type="ECO:0000313" key="2">
    <source>
        <dbReference type="EMBL" id="MCJ2377661.1"/>
    </source>
</evidence>
<dbReference type="InterPro" id="IPR019629">
    <property type="entry name" value="Uncharacterised_HI1736/YgjV"/>
</dbReference>
<organism evidence="2 3">
    <name type="scientific">Vibrio gelatinilyticus</name>
    <dbReference type="NCBI Taxonomy" id="2893468"/>
    <lineage>
        <taxon>Bacteria</taxon>
        <taxon>Pseudomonadati</taxon>
        <taxon>Pseudomonadota</taxon>
        <taxon>Gammaproteobacteria</taxon>
        <taxon>Vibrionales</taxon>
        <taxon>Vibrionaceae</taxon>
        <taxon>Vibrio</taxon>
    </lineage>
</organism>
<dbReference type="RefSeq" id="WP_244357865.1">
    <property type="nucleotide sequence ID" value="NZ_JAJNNZ010000009.1"/>
</dbReference>
<keyword evidence="1" id="KW-0812">Transmembrane</keyword>
<dbReference type="Proteomes" id="UP001139488">
    <property type="component" value="Unassembled WGS sequence"/>
</dbReference>
<feature type="transmembrane region" description="Helical" evidence="1">
    <location>
        <begin position="6"/>
        <end position="23"/>
    </location>
</feature>
<dbReference type="AlphaFoldDB" id="A0A9X1WCT5"/>
<feature type="transmembrane region" description="Helical" evidence="1">
    <location>
        <begin position="98"/>
        <end position="122"/>
    </location>
</feature>
<evidence type="ECO:0000313" key="3">
    <source>
        <dbReference type="Proteomes" id="UP001139488"/>
    </source>
</evidence>
<keyword evidence="1" id="KW-1133">Transmembrane helix</keyword>
<feature type="transmembrane region" description="Helical" evidence="1">
    <location>
        <begin position="134"/>
        <end position="160"/>
    </location>
</feature>
<gene>
    <name evidence="2" type="ORF">LNL84_12560</name>
</gene>
<reference evidence="2" key="1">
    <citation type="submission" date="2021-11" db="EMBL/GenBank/DDBJ databases">
        <title>Vibrio ZSDE26 sp. nov. and Vibrio ZSDZ34 sp. nov., isolated from coastal seawater in Qingdao.</title>
        <authorList>
            <person name="Zhang P."/>
        </authorList>
    </citation>
    <scope>NUCLEOTIDE SEQUENCE</scope>
    <source>
        <strain evidence="2">ZSDZ34</strain>
    </source>
</reference>
<dbReference type="InterPro" id="IPR026267">
    <property type="entry name" value="YgjV"/>
</dbReference>
<feature type="transmembrane region" description="Helical" evidence="1">
    <location>
        <begin position="73"/>
        <end position="91"/>
    </location>
</feature>
<dbReference type="PIRSF" id="PIRSF011443">
    <property type="entry name" value="YgjV"/>
    <property type="match status" value="1"/>
</dbReference>
<comment type="caution">
    <text evidence="2">The sequence shown here is derived from an EMBL/GenBank/DDBJ whole genome shotgun (WGS) entry which is preliminary data.</text>
</comment>
<dbReference type="Pfam" id="PF10688">
    <property type="entry name" value="Imp-YgjV"/>
    <property type="match status" value="1"/>
</dbReference>
<keyword evidence="1" id="KW-0472">Membrane</keyword>
<sequence length="168" mass="18432">MTDDFVAQTFGFVSLTLGLSTFYQKDDRKLKWVMLLLNISHLIHFLLLGSLTSVLGALLSALRTGAAIYTKSIWVACLFIIATLVIGANFAENWYQMLPLAGTIVGTFSIFLLKGIALRIGFLIGAGCWLGNNLIIGSIGGSLLEMAVITMNIITIYRLYRNQLPLKV</sequence>
<dbReference type="EMBL" id="JAJNNZ010000009">
    <property type="protein sequence ID" value="MCJ2377661.1"/>
    <property type="molecule type" value="Genomic_DNA"/>
</dbReference>
<evidence type="ECO:0000256" key="1">
    <source>
        <dbReference type="SAM" id="Phobius"/>
    </source>
</evidence>
<protein>
    <submittedName>
        <fullName evidence="2">YgjV family protein</fullName>
    </submittedName>
</protein>
<keyword evidence="3" id="KW-1185">Reference proteome</keyword>
<accession>A0A9X1WCT5</accession>